<gene>
    <name evidence="1" type="ORF">SPELUC_LOCUS2038</name>
</gene>
<proteinExistence type="predicted"/>
<dbReference type="Proteomes" id="UP000789366">
    <property type="component" value="Unassembled WGS sequence"/>
</dbReference>
<comment type="caution">
    <text evidence="1">The sequence shown here is derived from an EMBL/GenBank/DDBJ whole genome shotgun (WGS) entry which is preliminary data.</text>
</comment>
<reference evidence="1" key="1">
    <citation type="submission" date="2021-06" db="EMBL/GenBank/DDBJ databases">
        <authorList>
            <person name="Kallberg Y."/>
            <person name="Tangrot J."/>
            <person name="Rosling A."/>
        </authorList>
    </citation>
    <scope>NUCLEOTIDE SEQUENCE</scope>
    <source>
        <strain evidence="1">28 12/20/2015</strain>
    </source>
</reference>
<protein>
    <submittedName>
        <fullName evidence="1">7286_t:CDS:1</fullName>
    </submittedName>
</protein>
<accession>A0ACA9KKC1</accession>
<evidence type="ECO:0000313" key="2">
    <source>
        <dbReference type="Proteomes" id="UP000789366"/>
    </source>
</evidence>
<evidence type="ECO:0000313" key="1">
    <source>
        <dbReference type="EMBL" id="CAG8478951.1"/>
    </source>
</evidence>
<sequence length="195" mass="22931">MHQIYYPSPKNTPYASYSRISKPNCVYQCDLIEILYDENDSLEVVDAFRNIYKKPNNPLTYSQLLQYDEDCSFIECERFARRIVDNMNVTPTWLIGMSPNSAIKLKQVYSKPSAKYYHPVDADKSQLPKRTISPSLHKIQKIVVRKNLPMSVLYYLNETGPQCSFVREKLMHIKEEPILPPRWVLEDNQMHSRHT</sequence>
<keyword evidence="2" id="KW-1185">Reference proteome</keyword>
<organism evidence="1 2">
    <name type="scientific">Cetraspora pellucida</name>
    <dbReference type="NCBI Taxonomy" id="1433469"/>
    <lineage>
        <taxon>Eukaryota</taxon>
        <taxon>Fungi</taxon>
        <taxon>Fungi incertae sedis</taxon>
        <taxon>Mucoromycota</taxon>
        <taxon>Glomeromycotina</taxon>
        <taxon>Glomeromycetes</taxon>
        <taxon>Diversisporales</taxon>
        <taxon>Gigasporaceae</taxon>
        <taxon>Cetraspora</taxon>
    </lineage>
</organism>
<dbReference type="EMBL" id="CAJVPW010001245">
    <property type="protein sequence ID" value="CAG8478951.1"/>
    <property type="molecule type" value="Genomic_DNA"/>
</dbReference>
<name>A0ACA9KKC1_9GLOM</name>